<proteinExistence type="predicted"/>
<organism evidence="1 2">
    <name type="scientific">Vreelandella aquamarina</name>
    <dbReference type="NCBI Taxonomy" id="77097"/>
    <lineage>
        <taxon>Bacteria</taxon>
        <taxon>Pseudomonadati</taxon>
        <taxon>Pseudomonadota</taxon>
        <taxon>Gammaproteobacteria</taxon>
        <taxon>Oceanospirillales</taxon>
        <taxon>Halomonadaceae</taxon>
        <taxon>Vreelandella</taxon>
    </lineage>
</organism>
<dbReference type="AlphaFoldDB" id="A0A6F8SYQ3"/>
<reference evidence="1 2" key="1">
    <citation type="submission" date="2020-02" db="EMBL/GenBank/DDBJ databases">
        <title>Complete Genome Sequence of Halomonas meridiana strain BAA-801, Isolated from Deep Sea Thermal Vent.</title>
        <authorList>
            <person name="Takahashi Y."/>
            <person name="Takahashi H."/>
            <person name="Galipon J."/>
            <person name="Arakawa K."/>
        </authorList>
    </citation>
    <scope>NUCLEOTIDE SEQUENCE [LARGE SCALE GENOMIC DNA]</scope>
    <source>
        <strain evidence="1 2">Slthf1</strain>
    </source>
</reference>
<dbReference type="EMBL" id="AP022821">
    <property type="protein sequence ID" value="BCA93047.1"/>
    <property type="molecule type" value="Genomic_DNA"/>
</dbReference>
<accession>A0A6F8SYQ3</accession>
<name>A0A6F8SYQ3_9GAMM</name>
<evidence type="ECO:0000313" key="2">
    <source>
        <dbReference type="Proteomes" id="UP000503197"/>
    </source>
</evidence>
<gene>
    <name evidence="1" type="ORF">HMSLTHF_28220</name>
</gene>
<protein>
    <submittedName>
        <fullName evidence="1">Uncharacterized protein</fullName>
    </submittedName>
</protein>
<sequence>MTMINTIQAHVIGASRYSMDNGVKGAKVTIMQPSASDNDNQLGNQVSTMSAPYEILDQLHAFAPHMPCALELDIEFRSSGGKATMHVLAARKPNATGSQHAPSASSDKK</sequence>
<dbReference type="Proteomes" id="UP000503197">
    <property type="component" value="Chromosome"/>
</dbReference>
<evidence type="ECO:0000313" key="1">
    <source>
        <dbReference type="EMBL" id="BCA93047.1"/>
    </source>
</evidence>